<dbReference type="EMBL" id="JAGTTL010000020">
    <property type="protein sequence ID" value="KAK6307575.1"/>
    <property type="molecule type" value="Genomic_DNA"/>
</dbReference>
<dbReference type="Gene3D" id="3.10.20.90">
    <property type="entry name" value="Phosphatidylinositol 3-kinase Catalytic Subunit, Chain A, domain 1"/>
    <property type="match status" value="1"/>
</dbReference>
<dbReference type="FunFam" id="2.30.42.10:FF:000032">
    <property type="entry name" value="Afadin isoform A"/>
    <property type="match status" value="1"/>
</dbReference>
<proteinExistence type="predicted"/>
<feature type="compositionally biased region" description="Polar residues" evidence="1">
    <location>
        <begin position="1456"/>
        <end position="1468"/>
    </location>
</feature>
<dbReference type="InterPro" id="IPR001478">
    <property type="entry name" value="PDZ"/>
</dbReference>
<dbReference type="Gene3D" id="2.30.42.10">
    <property type="match status" value="1"/>
</dbReference>
<gene>
    <name evidence="5" type="ORF">J4Q44_G00227230</name>
</gene>
<dbReference type="InterPro" id="IPR037977">
    <property type="entry name" value="CBD_Afadin"/>
</dbReference>
<evidence type="ECO:0000256" key="1">
    <source>
        <dbReference type="SAM" id="MobiDB-lite"/>
    </source>
</evidence>
<dbReference type="PROSITE" id="PS50200">
    <property type="entry name" value="RA"/>
    <property type="match status" value="1"/>
</dbReference>
<dbReference type="InterPro" id="IPR036397">
    <property type="entry name" value="RNaseH_sf"/>
</dbReference>
<evidence type="ECO:0000313" key="5">
    <source>
        <dbReference type="EMBL" id="KAK6307575.1"/>
    </source>
</evidence>
<dbReference type="GO" id="GO:0003677">
    <property type="term" value="F:DNA binding"/>
    <property type="evidence" value="ECO:0007669"/>
    <property type="project" value="InterPro"/>
</dbReference>
<dbReference type="Proteomes" id="UP001356427">
    <property type="component" value="Unassembled WGS sequence"/>
</dbReference>
<protein>
    <submittedName>
        <fullName evidence="5">Uncharacterized protein</fullName>
    </submittedName>
</protein>
<dbReference type="SMART" id="SM00314">
    <property type="entry name" value="RA"/>
    <property type="match status" value="1"/>
</dbReference>
<dbReference type="InterPro" id="IPR000159">
    <property type="entry name" value="RA_dom"/>
</dbReference>
<dbReference type="Pfam" id="PF01843">
    <property type="entry name" value="DIL"/>
    <property type="match status" value="1"/>
</dbReference>
<dbReference type="SUPFAM" id="SSF54236">
    <property type="entry name" value="Ubiquitin-like"/>
    <property type="match status" value="1"/>
</dbReference>
<feature type="compositionally biased region" description="Polar residues" evidence="1">
    <location>
        <begin position="1298"/>
        <end position="1314"/>
    </location>
</feature>
<dbReference type="GO" id="GO:0006313">
    <property type="term" value="P:DNA transposition"/>
    <property type="evidence" value="ECO:0007669"/>
    <property type="project" value="InterPro"/>
</dbReference>
<dbReference type="InterPro" id="IPR002710">
    <property type="entry name" value="Dilute_dom"/>
</dbReference>
<feature type="compositionally biased region" description="Basic and acidic residues" evidence="1">
    <location>
        <begin position="1378"/>
        <end position="1388"/>
    </location>
</feature>
<dbReference type="CDD" id="cd06789">
    <property type="entry name" value="PDZ_AFDN-like"/>
    <property type="match status" value="1"/>
</dbReference>
<feature type="compositionally biased region" description="Polar residues" evidence="1">
    <location>
        <begin position="1330"/>
        <end position="1341"/>
    </location>
</feature>
<keyword evidence="6" id="KW-1185">Reference proteome</keyword>
<dbReference type="PANTHER" id="PTHR10398:SF2">
    <property type="entry name" value="AFADIN"/>
    <property type="match status" value="1"/>
</dbReference>
<reference evidence="5 6" key="1">
    <citation type="submission" date="2021-04" db="EMBL/GenBank/DDBJ databases">
        <authorList>
            <person name="De Guttry C."/>
            <person name="Zahm M."/>
            <person name="Klopp C."/>
            <person name="Cabau C."/>
            <person name="Louis A."/>
            <person name="Berthelot C."/>
            <person name="Parey E."/>
            <person name="Roest Crollius H."/>
            <person name="Montfort J."/>
            <person name="Robinson-Rechavi M."/>
            <person name="Bucao C."/>
            <person name="Bouchez O."/>
            <person name="Gislard M."/>
            <person name="Lluch J."/>
            <person name="Milhes M."/>
            <person name="Lampietro C."/>
            <person name="Lopez Roques C."/>
            <person name="Donnadieu C."/>
            <person name="Braasch I."/>
            <person name="Desvignes T."/>
            <person name="Postlethwait J."/>
            <person name="Bobe J."/>
            <person name="Wedekind C."/>
            <person name="Guiguen Y."/>
        </authorList>
    </citation>
    <scope>NUCLEOTIDE SEQUENCE [LARGE SCALE GENOMIC DNA]</scope>
    <source>
        <strain evidence="5">Cs_M1</strain>
        <tissue evidence="5">Blood</tissue>
    </source>
</reference>
<dbReference type="Gene3D" id="3.30.420.10">
    <property type="entry name" value="Ribonuclease H-like superfamily/Ribonuclease H"/>
    <property type="match status" value="1"/>
</dbReference>
<accession>A0AAN8LCI9</accession>
<dbReference type="Pfam" id="PF00595">
    <property type="entry name" value="PDZ"/>
    <property type="match status" value="1"/>
</dbReference>
<feature type="compositionally biased region" description="Polar residues" evidence="1">
    <location>
        <begin position="1195"/>
        <end position="1224"/>
    </location>
</feature>
<dbReference type="SMART" id="SM01132">
    <property type="entry name" value="DIL"/>
    <property type="match status" value="1"/>
</dbReference>
<dbReference type="GO" id="GO:0050839">
    <property type="term" value="F:cell adhesion molecule binding"/>
    <property type="evidence" value="ECO:0007669"/>
    <property type="project" value="TreeGrafter"/>
</dbReference>
<feature type="region of interest" description="Disordered" evidence="1">
    <location>
        <begin position="1233"/>
        <end position="1252"/>
    </location>
</feature>
<feature type="region of interest" description="Disordered" evidence="1">
    <location>
        <begin position="1279"/>
        <end position="1391"/>
    </location>
</feature>
<dbReference type="PANTHER" id="PTHR10398">
    <property type="entry name" value="AFADIN"/>
    <property type="match status" value="1"/>
</dbReference>
<dbReference type="Pfam" id="PF13358">
    <property type="entry name" value="DDE_3"/>
    <property type="match status" value="1"/>
</dbReference>
<dbReference type="InterPro" id="IPR036034">
    <property type="entry name" value="PDZ_sf"/>
</dbReference>
<dbReference type="SUPFAM" id="SSF50156">
    <property type="entry name" value="PDZ domain-like"/>
    <property type="match status" value="1"/>
</dbReference>
<feature type="compositionally biased region" description="Polar residues" evidence="1">
    <location>
        <begin position="174"/>
        <end position="200"/>
    </location>
</feature>
<organism evidence="5 6">
    <name type="scientific">Coregonus suidteri</name>
    <dbReference type="NCBI Taxonomy" id="861788"/>
    <lineage>
        <taxon>Eukaryota</taxon>
        <taxon>Metazoa</taxon>
        <taxon>Chordata</taxon>
        <taxon>Craniata</taxon>
        <taxon>Vertebrata</taxon>
        <taxon>Euteleostomi</taxon>
        <taxon>Actinopterygii</taxon>
        <taxon>Neopterygii</taxon>
        <taxon>Teleostei</taxon>
        <taxon>Protacanthopterygii</taxon>
        <taxon>Salmoniformes</taxon>
        <taxon>Salmonidae</taxon>
        <taxon>Coregoninae</taxon>
        <taxon>Coregonus</taxon>
    </lineage>
</organism>
<dbReference type="GO" id="GO:0007165">
    <property type="term" value="P:signal transduction"/>
    <property type="evidence" value="ECO:0007669"/>
    <property type="project" value="InterPro"/>
</dbReference>
<feature type="compositionally biased region" description="Polar residues" evidence="1">
    <location>
        <begin position="1235"/>
        <end position="1252"/>
    </location>
</feature>
<dbReference type="PROSITE" id="PS51126">
    <property type="entry name" value="DILUTE"/>
    <property type="match status" value="1"/>
</dbReference>
<dbReference type="InterPro" id="IPR028842">
    <property type="entry name" value="Afadin"/>
</dbReference>
<feature type="domain" description="Dilute" evidence="4">
    <location>
        <begin position="552"/>
        <end position="798"/>
    </location>
</feature>
<dbReference type="GO" id="GO:0015074">
    <property type="term" value="P:DNA integration"/>
    <property type="evidence" value="ECO:0007669"/>
    <property type="project" value="InterPro"/>
</dbReference>
<evidence type="ECO:0000313" key="6">
    <source>
        <dbReference type="Proteomes" id="UP001356427"/>
    </source>
</evidence>
<feature type="compositionally biased region" description="Low complexity" evidence="1">
    <location>
        <begin position="1315"/>
        <end position="1326"/>
    </location>
</feature>
<dbReference type="InterPro" id="IPR002492">
    <property type="entry name" value="Transposase_Tc1-like"/>
</dbReference>
<dbReference type="SMART" id="SM00228">
    <property type="entry name" value="PDZ"/>
    <property type="match status" value="1"/>
</dbReference>
<dbReference type="CDD" id="cd15471">
    <property type="entry name" value="Myo5p-like_CBD_afadin"/>
    <property type="match status" value="1"/>
</dbReference>
<sequence length="1516" mass="171709">MAGKEEWQRLADIIQHWNNNRLDLFEISLPCKNLEFHGVMRFYFEDHVAGNVATKCLRITSTTTTGEVIETLSEKFRPDMKMLNTPYFLFEVNANKEERQLDLSEKPLVVQLNWNTDNKEGRFVLKKEKDIIVHDNSPEKKKGGMIQNFKRTLSRKEKKKEKKKTGDDAINHSAKPNGSTMRKENGQISASVAVEKSSTNKDIVSNPETMECQERSTRGGIIKPTVRKQNQQQDYGTWNERAQDNMDQLALPVGIKFRENSEDAFLSAVINYTNSSTVHFKLSPAYVLYMAGRFVLHRHYSHSQETSQSHRPSEHAHRVTATVNKMVAMTEVVIQKTISNTLRRHGLKSCSARKVPLLKPAHVQARLKFANDHLDDPEEEWEKVMWSDETKIELFGQNFTRRVWRKQKDEYNPKNTILTVKHGGGNIILWGCFSAKGTGRLHCIEGRMDGAMYREILANNLLPSVRALKMGRGWVFQHDNDPKHTARATKEWLRKKHLKVLEWPSQSPDLNPIEHLWRELKVRIAQRQPRNLKDLEKVCMEEWAKIPAAVCANLVKTYRKHIISKQKSIAGAVAFWMANASELLNFLKQDRNLSPITLQAQENLAHLVHKAFKCLTQCLLTDLSRHLPAFLIDPEGSQSPAVIEGVLQTLMGAMSLLRRCRINAALTIQLFSQLFHSISAWLFNRLLSPSPQGEACSLGLRSRYWGATLRQRLSLVEDWAERQGLELAADCHLSRVIQVTMLLTMNKCSIQDSENIQNTCFKLNSLQLRTLMTSYLYDTNEPRIPPWWWRLQRPVLMSVAYEGQDLQLEEGLDLHLPFLLPEEGYSCDNGQGHPTGLQRVPGTYLPQRYCSEVLCTLISHPHSGGAWTIFFNRANNFSAQDANLPLHREPDVVTIKLKKPLNSGMGVSIVAAKGAGQDNLGIYIKSIVKGGPAEMDCRLTAGDQLLCVDGHSLVGLSQERAAGIMMRTGPVVTLQVAKQEATYHGLAALLDEPHSVATTDLDGSGPTSSSHAKPNGKALILYDGMEQIPGPSGQWGNDHHGGNRRQREQTLLKNRQLYRSNPNMISPEVEPVDPVIPTDGKITAVSTSNLLCSDMYHREYLTLPAPRSEDKKTVAFELPPQGPRVSFNLDGQISNKRTLMRQALSQENLCMENDRPLVDNIHNAWNQNQQESYYSSFPMKPNISTHHIHYNHTVSLSTKTQQSSRNTGSGYWRTPTSHNPSSAIQPIRIDIPATRLSNNQPRTPMTTFQQTPTLLPVKLNQIPEGYGQGQALLSNQKQGFHSQLPAQHRDATCPPPSSVSMRQPQPSLSSSPKTQQQQAPRRVQPAKSQLFPTQSKDTSLQRPPAKPQPGATPGHQDQYFTMNKEPPSEGKNGLSPDPWKRDAREKQQKQQRLQVVDLLEQEVQDLQAKAQLTPEETDRLRRLNLEWQFQQRLQEFQQNGDNDDDDDDDDEDRDTSTGGNVQESNELNENFDKKWSKEGQEENTFRGDAAPENLTFKERQRLFSLGSNASIKVKTL</sequence>
<dbReference type="InterPro" id="IPR029071">
    <property type="entry name" value="Ubiquitin-like_domsf"/>
</dbReference>
<evidence type="ECO:0000259" key="2">
    <source>
        <dbReference type="PROSITE" id="PS50106"/>
    </source>
</evidence>
<feature type="region of interest" description="Disordered" evidence="1">
    <location>
        <begin position="1195"/>
        <end position="1228"/>
    </location>
</feature>
<feature type="domain" description="Ras-associating" evidence="3">
    <location>
        <begin position="36"/>
        <end position="130"/>
    </location>
</feature>
<evidence type="ECO:0000259" key="4">
    <source>
        <dbReference type="PROSITE" id="PS51126"/>
    </source>
</evidence>
<evidence type="ECO:0000259" key="3">
    <source>
        <dbReference type="PROSITE" id="PS50200"/>
    </source>
</evidence>
<dbReference type="Pfam" id="PF00788">
    <property type="entry name" value="RA"/>
    <property type="match status" value="1"/>
</dbReference>
<feature type="region of interest" description="Disordered" evidence="1">
    <location>
        <begin position="1437"/>
        <end position="1499"/>
    </location>
</feature>
<dbReference type="Pfam" id="PF01498">
    <property type="entry name" value="HTH_Tnp_Tc3_2"/>
    <property type="match status" value="1"/>
</dbReference>
<dbReference type="InterPro" id="IPR038717">
    <property type="entry name" value="Tc1-like_DDE_dom"/>
</dbReference>
<dbReference type="GO" id="GO:0005912">
    <property type="term" value="C:adherens junction"/>
    <property type="evidence" value="ECO:0007669"/>
    <property type="project" value="TreeGrafter"/>
</dbReference>
<feature type="compositionally biased region" description="Acidic residues" evidence="1">
    <location>
        <begin position="1441"/>
        <end position="1453"/>
    </location>
</feature>
<name>A0AAN8LCI9_9TELE</name>
<dbReference type="PROSITE" id="PS50106">
    <property type="entry name" value="PDZ"/>
    <property type="match status" value="1"/>
</dbReference>
<feature type="region of interest" description="Disordered" evidence="1">
    <location>
        <begin position="153"/>
        <end position="200"/>
    </location>
</feature>
<feature type="compositionally biased region" description="Basic and acidic residues" evidence="1">
    <location>
        <begin position="1470"/>
        <end position="1485"/>
    </location>
</feature>
<comment type="caution">
    <text evidence="5">The sequence shown here is derived from an EMBL/GenBank/DDBJ whole genome shotgun (WGS) entry which is preliminary data.</text>
</comment>
<feature type="domain" description="PDZ" evidence="2">
    <location>
        <begin position="894"/>
        <end position="980"/>
    </location>
</feature>
<dbReference type="GO" id="GO:0032880">
    <property type="term" value="P:regulation of protein localization"/>
    <property type="evidence" value="ECO:0007669"/>
    <property type="project" value="TreeGrafter"/>
</dbReference>
<feature type="compositionally biased region" description="Basic residues" evidence="1">
    <location>
        <begin position="153"/>
        <end position="163"/>
    </location>
</feature>